<evidence type="ECO:0000313" key="1">
    <source>
        <dbReference type="EMBL" id="KAI4370417.1"/>
    </source>
</evidence>
<accession>A0ACB9R347</accession>
<gene>
    <name evidence="1" type="ORF">MLD38_018771</name>
</gene>
<keyword evidence="2" id="KW-1185">Reference proteome</keyword>
<evidence type="ECO:0000313" key="2">
    <source>
        <dbReference type="Proteomes" id="UP001057402"/>
    </source>
</evidence>
<sequence length="82" mass="9534">MGRLAITSFDWAGHVVNHLCEAVKTFQGRKHRYIGGCVRLFIVFYECKMSKPGSPFQDPVGQPRYVRIEMTTDYRKFSNCRT</sequence>
<dbReference type="EMBL" id="CM042884">
    <property type="protein sequence ID" value="KAI4370417.1"/>
    <property type="molecule type" value="Genomic_DNA"/>
</dbReference>
<comment type="caution">
    <text evidence="1">The sequence shown here is derived from an EMBL/GenBank/DDBJ whole genome shotgun (WGS) entry which is preliminary data.</text>
</comment>
<reference evidence="2" key="1">
    <citation type="journal article" date="2023" name="Front. Plant Sci.">
        <title>Chromosomal-level genome assembly of Melastoma candidum provides insights into trichome evolution.</title>
        <authorList>
            <person name="Zhong Y."/>
            <person name="Wu W."/>
            <person name="Sun C."/>
            <person name="Zou P."/>
            <person name="Liu Y."/>
            <person name="Dai S."/>
            <person name="Zhou R."/>
        </authorList>
    </citation>
    <scope>NUCLEOTIDE SEQUENCE [LARGE SCALE GENOMIC DNA]</scope>
</reference>
<organism evidence="1 2">
    <name type="scientific">Melastoma candidum</name>
    <dbReference type="NCBI Taxonomy" id="119954"/>
    <lineage>
        <taxon>Eukaryota</taxon>
        <taxon>Viridiplantae</taxon>
        <taxon>Streptophyta</taxon>
        <taxon>Embryophyta</taxon>
        <taxon>Tracheophyta</taxon>
        <taxon>Spermatophyta</taxon>
        <taxon>Magnoliopsida</taxon>
        <taxon>eudicotyledons</taxon>
        <taxon>Gunneridae</taxon>
        <taxon>Pentapetalae</taxon>
        <taxon>rosids</taxon>
        <taxon>malvids</taxon>
        <taxon>Myrtales</taxon>
        <taxon>Melastomataceae</taxon>
        <taxon>Melastomatoideae</taxon>
        <taxon>Melastomateae</taxon>
        <taxon>Melastoma</taxon>
    </lineage>
</organism>
<proteinExistence type="predicted"/>
<protein>
    <submittedName>
        <fullName evidence="1">Uncharacterized protein</fullName>
    </submittedName>
</protein>
<name>A0ACB9R347_9MYRT</name>
<dbReference type="Proteomes" id="UP001057402">
    <property type="component" value="Chromosome 5"/>
</dbReference>